<sequence>MFDLDYLTNSMNYEPVSLENQANKSAGPKETNHSAGTEANDDQDANSEEIDLYDKHFVLPIWSAYSASVKILKDKIRKNENLVNPVEQIFQEELEKLKRQEKEANDAARKEATHETQDDNTNSTNLLNTI</sequence>
<evidence type="ECO:0000313" key="2">
    <source>
        <dbReference type="EMBL" id="GFC81441.1"/>
    </source>
</evidence>
<feature type="compositionally biased region" description="Polar residues" evidence="1">
    <location>
        <begin position="7"/>
        <end position="24"/>
    </location>
</feature>
<feature type="compositionally biased region" description="Low complexity" evidence="1">
    <location>
        <begin position="119"/>
        <end position="130"/>
    </location>
</feature>
<feature type="non-terminal residue" evidence="2">
    <location>
        <position position="130"/>
    </location>
</feature>
<evidence type="ECO:0000256" key="1">
    <source>
        <dbReference type="SAM" id="MobiDB-lite"/>
    </source>
</evidence>
<feature type="region of interest" description="Disordered" evidence="1">
    <location>
        <begin position="1"/>
        <end position="48"/>
    </location>
</feature>
<feature type="compositionally biased region" description="Basic and acidic residues" evidence="1">
    <location>
        <begin position="100"/>
        <end position="117"/>
    </location>
</feature>
<dbReference type="EMBL" id="BKCJ011079785">
    <property type="protein sequence ID" value="GFC81441.1"/>
    <property type="molecule type" value="Genomic_DNA"/>
</dbReference>
<dbReference type="AlphaFoldDB" id="A0A699RFT0"/>
<protein>
    <submittedName>
        <fullName evidence="2">Uncharacterized protein</fullName>
    </submittedName>
</protein>
<proteinExistence type="predicted"/>
<comment type="caution">
    <text evidence="2">The sequence shown here is derived from an EMBL/GenBank/DDBJ whole genome shotgun (WGS) entry which is preliminary data.</text>
</comment>
<organism evidence="2">
    <name type="scientific">Tanacetum cinerariifolium</name>
    <name type="common">Dalmatian daisy</name>
    <name type="synonym">Chrysanthemum cinerariifolium</name>
    <dbReference type="NCBI Taxonomy" id="118510"/>
    <lineage>
        <taxon>Eukaryota</taxon>
        <taxon>Viridiplantae</taxon>
        <taxon>Streptophyta</taxon>
        <taxon>Embryophyta</taxon>
        <taxon>Tracheophyta</taxon>
        <taxon>Spermatophyta</taxon>
        <taxon>Magnoliopsida</taxon>
        <taxon>eudicotyledons</taxon>
        <taxon>Gunneridae</taxon>
        <taxon>Pentapetalae</taxon>
        <taxon>asterids</taxon>
        <taxon>campanulids</taxon>
        <taxon>Asterales</taxon>
        <taxon>Asteraceae</taxon>
        <taxon>Asteroideae</taxon>
        <taxon>Anthemideae</taxon>
        <taxon>Anthemidinae</taxon>
        <taxon>Tanacetum</taxon>
    </lineage>
</organism>
<feature type="region of interest" description="Disordered" evidence="1">
    <location>
        <begin position="100"/>
        <end position="130"/>
    </location>
</feature>
<name>A0A699RFT0_TANCI</name>
<accession>A0A699RFT0</accession>
<gene>
    <name evidence="2" type="ORF">Tci_853411</name>
</gene>
<feature type="compositionally biased region" description="Acidic residues" evidence="1">
    <location>
        <begin position="39"/>
        <end position="48"/>
    </location>
</feature>
<reference evidence="2" key="1">
    <citation type="journal article" date="2019" name="Sci. Rep.">
        <title>Draft genome of Tanacetum cinerariifolium, the natural source of mosquito coil.</title>
        <authorList>
            <person name="Yamashiro T."/>
            <person name="Shiraishi A."/>
            <person name="Satake H."/>
            <person name="Nakayama K."/>
        </authorList>
    </citation>
    <scope>NUCLEOTIDE SEQUENCE</scope>
</reference>